<accession>A0A0N5BVE7</accession>
<organism evidence="1 2">
    <name type="scientific">Strongyloides papillosus</name>
    <name type="common">Intestinal threadworm</name>
    <dbReference type="NCBI Taxonomy" id="174720"/>
    <lineage>
        <taxon>Eukaryota</taxon>
        <taxon>Metazoa</taxon>
        <taxon>Ecdysozoa</taxon>
        <taxon>Nematoda</taxon>
        <taxon>Chromadorea</taxon>
        <taxon>Rhabditida</taxon>
        <taxon>Tylenchina</taxon>
        <taxon>Panagrolaimomorpha</taxon>
        <taxon>Strongyloidoidea</taxon>
        <taxon>Strongyloididae</taxon>
        <taxon>Strongyloides</taxon>
    </lineage>
</organism>
<name>A0A0N5BVE7_STREA</name>
<evidence type="ECO:0000313" key="2">
    <source>
        <dbReference type="WBParaSite" id="SPAL_0000980690.1"/>
    </source>
</evidence>
<keyword evidence="1" id="KW-1185">Reference proteome</keyword>
<sequence length="89" mass="10135">MKKKLKNNEFPVKSVLEKSNDTEIFSAITAISPIQTKLGVNRSIIKEQICLHHINRPEDLTPLNITSYQCAAKVFSVDEIFTFLIKESK</sequence>
<protein>
    <submittedName>
        <fullName evidence="2">Uncharacterized protein</fullName>
    </submittedName>
</protein>
<evidence type="ECO:0000313" key="1">
    <source>
        <dbReference type="Proteomes" id="UP000046392"/>
    </source>
</evidence>
<dbReference type="Proteomes" id="UP000046392">
    <property type="component" value="Unplaced"/>
</dbReference>
<dbReference type="WBParaSite" id="SPAL_0000980690.1">
    <property type="protein sequence ID" value="SPAL_0000980690.1"/>
    <property type="gene ID" value="SPAL_0000980690"/>
</dbReference>
<proteinExistence type="predicted"/>
<dbReference type="AlphaFoldDB" id="A0A0N5BVE7"/>
<reference evidence="2" key="1">
    <citation type="submission" date="2017-02" db="UniProtKB">
        <authorList>
            <consortium name="WormBaseParasite"/>
        </authorList>
    </citation>
    <scope>IDENTIFICATION</scope>
</reference>